<dbReference type="Proteomes" id="UP000199077">
    <property type="component" value="Chromosome I"/>
</dbReference>
<comment type="cofactor">
    <cofactor evidence="1">
        <name>Zn(2+)</name>
        <dbReference type="ChEBI" id="CHEBI:29105"/>
    </cofactor>
</comment>
<feature type="domain" description="Metallo-beta-lactamase" evidence="5">
    <location>
        <begin position="15"/>
        <end position="215"/>
    </location>
</feature>
<sequence>MRPVLTVAFPAAAFDTNCYVLAPAAGEECVIVDPGIGVEDTLREVLAQHRLRPAAVLLTHGHVDHVYSVTPVCGADTAAYIHSDDRYRLTDLLSVIDPGLLHMLEQQFGQRATWTEPSNVVEVHDRATLDLAGLGFEVLHAPGHTEGSVMFALDAVPDGIADQVDVDRTVLSGDVLFAGSIGRTDLPGGDPAAMDRSLREVVLPLPDTTLVLPGHYQATTMDRERSTNPYLQGL</sequence>
<name>A0A1H0NJ17_9MICO</name>
<reference evidence="7" key="1">
    <citation type="submission" date="2016-10" db="EMBL/GenBank/DDBJ databases">
        <authorList>
            <person name="Varghese N."/>
            <person name="Submissions S."/>
        </authorList>
    </citation>
    <scope>NUCLEOTIDE SEQUENCE [LARGE SCALE GENOMIC DNA]</scope>
    <source>
        <strain evidence="7">DSM 22329</strain>
    </source>
</reference>
<dbReference type="AlphaFoldDB" id="A0A1H0NJ17"/>
<dbReference type="EMBL" id="LT629711">
    <property type="protein sequence ID" value="SDO92548.1"/>
    <property type="molecule type" value="Genomic_DNA"/>
</dbReference>
<dbReference type="STRING" id="443156.SAMN04489867_0954"/>
<dbReference type="InterPro" id="IPR001279">
    <property type="entry name" value="Metallo-B-lactamas"/>
</dbReference>
<keyword evidence="3" id="KW-0378">Hydrolase</keyword>
<dbReference type="SUPFAM" id="SSF56281">
    <property type="entry name" value="Metallo-hydrolase/oxidoreductase"/>
    <property type="match status" value="1"/>
</dbReference>
<gene>
    <name evidence="6" type="ORF">SAMN04489867_0954</name>
</gene>
<evidence type="ECO:0000256" key="3">
    <source>
        <dbReference type="ARBA" id="ARBA00022801"/>
    </source>
</evidence>
<dbReference type="InterPro" id="IPR036866">
    <property type="entry name" value="RibonucZ/Hydroxyglut_hydro"/>
</dbReference>
<evidence type="ECO:0000256" key="4">
    <source>
        <dbReference type="ARBA" id="ARBA00022833"/>
    </source>
</evidence>
<dbReference type="PANTHER" id="PTHR46233">
    <property type="entry name" value="HYDROXYACYLGLUTATHIONE HYDROLASE GLOC"/>
    <property type="match status" value="1"/>
</dbReference>
<dbReference type="InterPro" id="IPR051453">
    <property type="entry name" value="MBL_Glyoxalase_II"/>
</dbReference>
<dbReference type="Pfam" id="PF00753">
    <property type="entry name" value="Lactamase_B"/>
    <property type="match status" value="1"/>
</dbReference>
<dbReference type="PANTHER" id="PTHR46233:SF3">
    <property type="entry name" value="HYDROXYACYLGLUTATHIONE HYDROLASE GLOC"/>
    <property type="match status" value="1"/>
</dbReference>
<keyword evidence="7" id="KW-1185">Reference proteome</keyword>
<keyword evidence="2" id="KW-0479">Metal-binding</keyword>
<protein>
    <submittedName>
        <fullName evidence="6">Glyoxylase, beta-lactamase superfamily II</fullName>
    </submittedName>
</protein>
<dbReference type="GO" id="GO:0046872">
    <property type="term" value="F:metal ion binding"/>
    <property type="evidence" value="ECO:0007669"/>
    <property type="project" value="UniProtKB-KW"/>
</dbReference>
<accession>A0A1H0NJ17</accession>
<evidence type="ECO:0000313" key="6">
    <source>
        <dbReference type="EMBL" id="SDO92548.1"/>
    </source>
</evidence>
<dbReference type="CDD" id="cd06262">
    <property type="entry name" value="metallo-hydrolase-like_MBL-fold"/>
    <property type="match status" value="1"/>
</dbReference>
<evidence type="ECO:0000259" key="5">
    <source>
        <dbReference type="SMART" id="SM00849"/>
    </source>
</evidence>
<dbReference type="Gene3D" id="3.60.15.10">
    <property type="entry name" value="Ribonuclease Z/Hydroxyacylglutathione hydrolase-like"/>
    <property type="match status" value="1"/>
</dbReference>
<evidence type="ECO:0000256" key="2">
    <source>
        <dbReference type="ARBA" id="ARBA00022723"/>
    </source>
</evidence>
<organism evidence="6 7">
    <name type="scientific">Pedococcus dokdonensis</name>
    <dbReference type="NCBI Taxonomy" id="443156"/>
    <lineage>
        <taxon>Bacteria</taxon>
        <taxon>Bacillati</taxon>
        <taxon>Actinomycetota</taxon>
        <taxon>Actinomycetes</taxon>
        <taxon>Micrococcales</taxon>
        <taxon>Intrasporangiaceae</taxon>
        <taxon>Pedococcus</taxon>
    </lineage>
</organism>
<evidence type="ECO:0000313" key="7">
    <source>
        <dbReference type="Proteomes" id="UP000199077"/>
    </source>
</evidence>
<dbReference type="GO" id="GO:0016787">
    <property type="term" value="F:hydrolase activity"/>
    <property type="evidence" value="ECO:0007669"/>
    <property type="project" value="UniProtKB-KW"/>
</dbReference>
<proteinExistence type="predicted"/>
<dbReference type="SMART" id="SM00849">
    <property type="entry name" value="Lactamase_B"/>
    <property type="match status" value="1"/>
</dbReference>
<evidence type="ECO:0000256" key="1">
    <source>
        <dbReference type="ARBA" id="ARBA00001947"/>
    </source>
</evidence>
<keyword evidence="4" id="KW-0862">Zinc</keyword>